<reference evidence="11" key="1">
    <citation type="submission" date="2021-09" db="EMBL/GenBank/DDBJ databases">
        <authorList>
            <consortium name="AG Swart"/>
            <person name="Singh M."/>
            <person name="Singh A."/>
            <person name="Seah K."/>
            <person name="Emmerich C."/>
        </authorList>
    </citation>
    <scope>NUCLEOTIDE SEQUENCE</scope>
    <source>
        <strain evidence="11">ATCC30299</strain>
    </source>
</reference>
<evidence type="ECO:0000256" key="2">
    <source>
        <dbReference type="ARBA" id="ARBA00006375"/>
    </source>
</evidence>
<evidence type="ECO:0000256" key="3">
    <source>
        <dbReference type="ARBA" id="ARBA00022448"/>
    </source>
</evidence>
<dbReference type="Proteomes" id="UP001162131">
    <property type="component" value="Unassembled WGS sequence"/>
</dbReference>
<comment type="similarity">
    <text evidence="2 9">Belongs to the mitochondrial carrier (TC 2.A.29) family.</text>
</comment>
<feature type="repeat" description="Solcar" evidence="8">
    <location>
        <begin position="102"/>
        <end position="188"/>
    </location>
</feature>
<evidence type="ECO:0000256" key="7">
    <source>
        <dbReference type="ARBA" id="ARBA00023136"/>
    </source>
</evidence>
<dbReference type="AlphaFoldDB" id="A0AAU9JNQ5"/>
<proteinExistence type="inferred from homology"/>
<protein>
    <recommendedName>
        <fullName evidence="13">Mitochondrial carrier protein</fullName>
    </recommendedName>
</protein>
<dbReference type="PROSITE" id="PS50920">
    <property type="entry name" value="SOLCAR"/>
    <property type="match status" value="3"/>
</dbReference>
<evidence type="ECO:0000256" key="1">
    <source>
        <dbReference type="ARBA" id="ARBA00004141"/>
    </source>
</evidence>
<dbReference type="InterPro" id="IPR050391">
    <property type="entry name" value="Mito_Metabolite_Transporter"/>
</dbReference>
<evidence type="ECO:0008006" key="13">
    <source>
        <dbReference type="Google" id="ProtNLM"/>
    </source>
</evidence>
<organism evidence="11 12">
    <name type="scientific">Blepharisma stoltei</name>
    <dbReference type="NCBI Taxonomy" id="1481888"/>
    <lineage>
        <taxon>Eukaryota</taxon>
        <taxon>Sar</taxon>
        <taxon>Alveolata</taxon>
        <taxon>Ciliophora</taxon>
        <taxon>Postciliodesmatophora</taxon>
        <taxon>Heterotrichea</taxon>
        <taxon>Heterotrichida</taxon>
        <taxon>Blepharismidae</taxon>
        <taxon>Blepharisma</taxon>
    </lineage>
</organism>
<dbReference type="Pfam" id="PF00153">
    <property type="entry name" value="Mito_carr"/>
    <property type="match status" value="3"/>
</dbReference>
<feature type="repeat" description="Solcar" evidence="8">
    <location>
        <begin position="4"/>
        <end position="92"/>
    </location>
</feature>
<keyword evidence="3 9" id="KW-0813">Transport</keyword>
<name>A0AAU9JNQ5_9CILI</name>
<evidence type="ECO:0000256" key="8">
    <source>
        <dbReference type="PROSITE-ProRule" id="PRU00282"/>
    </source>
</evidence>
<gene>
    <name evidence="11" type="ORF">BSTOLATCC_MIC33256</name>
</gene>
<dbReference type="Gene3D" id="1.50.40.10">
    <property type="entry name" value="Mitochondrial carrier domain"/>
    <property type="match status" value="1"/>
</dbReference>
<keyword evidence="4 8" id="KW-0812">Transmembrane</keyword>
<evidence type="ECO:0000313" key="11">
    <source>
        <dbReference type="EMBL" id="CAG9323356.1"/>
    </source>
</evidence>
<evidence type="ECO:0000256" key="9">
    <source>
        <dbReference type="RuleBase" id="RU000488"/>
    </source>
</evidence>
<comment type="subcellular location">
    <subcellularLocation>
        <location evidence="1">Membrane</location>
        <topology evidence="1">Multi-pass membrane protein</topology>
    </subcellularLocation>
</comment>
<evidence type="ECO:0000256" key="6">
    <source>
        <dbReference type="ARBA" id="ARBA00022989"/>
    </source>
</evidence>
<sequence length="283" mass="31295">MSDSHSSTRATVGAIATTLSLFISQPLDFMKVSQQIRAMNNKVEIIRGSPLAQSAVAQKGWSALYTGFGPALLRTFTFGIGRTYIYHHFLSSEANQDRYHSVSTISKTVCAMTASFIMAFLLNPLDVILTRMQASYVLTPELAYQYKGLLSVPSLFGNGMLAGALPNSLHKSMLSFGMLGTYDQTKSFLANNWGDVTGVKALAALFASLAGGIFALPFDNIKTKLQIQKEGHEIYRSFSDCFSKTLHRESIWGFYVGYWPFVGKLFISSLLPIYILEFLRSIN</sequence>
<accession>A0AAU9JNQ5</accession>
<evidence type="ECO:0000313" key="12">
    <source>
        <dbReference type="Proteomes" id="UP001162131"/>
    </source>
</evidence>
<evidence type="ECO:0000256" key="4">
    <source>
        <dbReference type="ARBA" id="ARBA00022692"/>
    </source>
</evidence>
<feature type="repeat" description="Solcar" evidence="8">
    <location>
        <begin position="195"/>
        <end position="282"/>
    </location>
</feature>
<comment type="caution">
    <text evidence="11">The sequence shown here is derived from an EMBL/GenBank/DDBJ whole genome shotgun (WGS) entry which is preliminary data.</text>
</comment>
<keyword evidence="7 8" id="KW-0472">Membrane</keyword>
<dbReference type="SUPFAM" id="SSF103506">
    <property type="entry name" value="Mitochondrial carrier"/>
    <property type="match status" value="1"/>
</dbReference>
<dbReference type="InterPro" id="IPR018108">
    <property type="entry name" value="MCP_transmembrane"/>
</dbReference>
<dbReference type="GO" id="GO:0016020">
    <property type="term" value="C:membrane"/>
    <property type="evidence" value="ECO:0007669"/>
    <property type="project" value="UniProtKB-SubCell"/>
</dbReference>
<keyword evidence="12" id="KW-1185">Reference proteome</keyword>
<dbReference type="InterPro" id="IPR023395">
    <property type="entry name" value="MCP_dom_sf"/>
</dbReference>
<dbReference type="EMBL" id="CAJZBQ010000033">
    <property type="protein sequence ID" value="CAG9323356.1"/>
    <property type="molecule type" value="Genomic_DNA"/>
</dbReference>
<keyword evidence="6 10" id="KW-1133">Transmembrane helix</keyword>
<keyword evidence="5" id="KW-0677">Repeat</keyword>
<dbReference type="PANTHER" id="PTHR45618">
    <property type="entry name" value="MITOCHONDRIAL DICARBOXYLATE CARRIER-RELATED"/>
    <property type="match status" value="1"/>
</dbReference>
<feature type="transmembrane region" description="Helical" evidence="10">
    <location>
        <begin position="252"/>
        <end position="276"/>
    </location>
</feature>
<evidence type="ECO:0000256" key="10">
    <source>
        <dbReference type="SAM" id="Phobius"/>
    </source>
</evidence>
<evidence type="ECO:0000256" key="5">
    <source>
        <dbReference type="ARBA" id="ARBA00022737"/>
    </source>
</evidence>